<dbReference type="Proteomes" id="UP000663760">
    <property type="component" value="Chromosome 7"/>
</dbReference>
<comment type="subunit">
    <text evidence="6">Component of the Mediator complex.</text>
</comment>
<dbReference type="PANTHER" id="PTHR13208:SF2">
    <property type="entry name" value="MEDIATOR OF RNA POLYMERASE II TRANSCRIPTION SUBUNIT 4"/>
    <property type="match status" value="1"/>
</dbReference>
<feature type="compositionally biased region" description="Low complexity" evidence="7">
    <location>
        <begin position="50"/>
        <end position="73"/>
    </location>
</feature>
<evidence type="ECO:0000256" key="7">
    <source>
        <dbReference type="SAM" id="MobiDB-lite"/>
    </source>
</evidence>
<comment type="similarity">
    <text evidence="2 6">Belongs to the Mediator complex subunit 4 family.</text>
</comment>
<dbReference type="GO" id="GO:0003712">
    <property type="term" value="F:transcription coregulator activity"/>
    <property type="evidence" value="ECO:0007669"/>
    <property type="project" value="InterPro"/>
</dbReference>
<dbReference type="Pfam" id="PF10018">
    <property type="entry name" value="Med4"/>
    <property type="match status" value="1"/>
</dbReference>
<feature type="compositionally biased region" description="Polar residues" evidence="7">
    <location>
        <begin position="19"/>
        <end position="28"/>
    </location>
</feature>
<keyword evidence="4 6" id="KW-0804">Transcription</keyword>
<dbReference type="PANTHER" id="PTHR13208">
    <property type="entry name" value="MEDIATOR OF RNA POLYMERASE II TRANSCRIPTION SUBUNIT 4"/>
    <property type="match status" value="1"/>
</dbReference>
<dbReference type="GO" id="GO:0070847">
    <property type="term" value="C:core mediator complex"/>
    <property type="evidence" value="ECO:0007669"/>
    <property type="project" value="TreeGrafter"/>
</dbReference>
<feature type="compositionally biased region" description="Pro residues" evidence="7">
    <location>
        <begin position="33"/>
        <end position="49"/>
    </location>
</feature>
<dbReference type="GO" id="GO:0016592">
    <property type="term" value="C:mediator complex"/>
    <property type="evidence" value="ECO:0007669"/>
    <property type="project" value="InterPro"/>
</dbReference>
<feature type="compositionally biased region" description="Basic and acidic residues" evidence="7">
    <location>
        <begin position="207"/>
        <end position="224"/>
    </location>
</feature>
<dbReference type="OrthoDB" id="1929813at2759"/>
<evidence type="ECO:0000256" key="2">
    <source>
        <dbReference type="ARBA" id="ARBA00009626"/>
    </source>
</evidence>
<evidence type="ECO:0000256" key="3">
    <source>
        <dbReference type="ARBA" id="ARBA00023015"/>
    </source>
</evidence>
<gene>
    <name evidence="6" type="primary">MED4</name>
    <name evidence="8" type="ORF">SI8410_07010351</name>
</gene>
<comment type="function">
    <text evidence="6">Component of the Mediator complex, a coactivator involved in the regulated transcription of nearly all RNA polymerase II-dependent genes. Mediator functions as a bridge to convey information from gene-specific regulatory proteins to the basal RNA polymerase II transcription machinery. Mediator is recruited to promoters by direct interactions with regulatory proteins and serves as a scaffold for the assembly of a functional preinitiation complex with RNA polymerase II and the general transcription factors.</text>
</comment>
<evidence type="ECO:0000256" key="5">
    <source>
        <dbReference type="ARBA" id="ARBA00023242"/>
    </source>
</evidence>
<feature type="region of interest" description="Disordered" evidence="7">
    <location>
        <begin position="405"/>
        <end position="430"/>
    </location>
</feature>
<evidence type="ECO:0000313" key="9">
    <source>
        <dbReference type="Proteomes" id="UP000663760"/>
    </source>
</evidence>
<protein>
    <recommendedName>
        <fullName evidence="6">Mediator of RNA polymerase II transcription subunit 4</fullName>
    </recommendedName>
    <alternativeName>
        <fullName evidence="6">Mediator complex subunit 4</fullName>
    </alternativeName>
</protein>
<sequence>MLQGQAPPALPSPARLGLTNPNSPSLAQNPSSNPSPGPNPNVVPNPNPRPSASSAVASRRAAHRLSPSTSTLLPLLPPLSRAQSLLLQMSALATKLFEVSPNRAMWITSFRGGLPSFLSSTAGAVATSADLPPVSSTKEVISLFTSLQTQLFEAVAELQEIVNLQQSRVKVSEEINSRDASLLSFAKKVREAELILDQIAEDYSDYRRNPKRSKEDEASEREPPSDFYSSLNLTDILSYAHKISYTTFAPPEFGAGQAPLRGALPPAPQDEQMRASQLYHFADLDIGVPKRAPESKERDGVTLVEPMKEPTPPREEPAAALPGMMLPINVPPGWKKGMPIELPIGFPPIPPGWKPGDPIPLPPLNELIGAARVEEQRVVPPALSAAQMPPARAPEVIQVKRVQLDINPDEDEYSSEYSSEVGSSDEDDED</sequence>
<dbReference type="AlphaFoldDB" id="A0A7I8KPZ9"/>
<dbReference type="EMBL" id="LR746270">
    <property type="protein sequence ID" value="CAA7399681.1"/>
    <property type="molecule type" value="Genomic_DNA"/>
</dbReference>
<keyword evidence="5 6" id="KW-0539">Nucleus</keyword>
<dbReference type="InterPro" id="IPR019258">
    <property type="entry name" value="Mediator_Med4"/>
</dbReference>
<keyword evidence="9" id="KW-1185">Reference proteome</keyword>
<organism evidence="8 9">
    <name type="scientific">Spirodela intermedia</name>
    <name type="common">Intermediate duckweed</name>
    <dbReference type="NCBI Taxonomy" id="51605"/>
    <lineage>
        <taxon>Eukaryota</taxon>
        <taxon>Viridiplantae</taxon>
        <taxon>Streptophyta</taxon>
        <taxon>Embryophyta</taxon>
        <taxon>Tracheophyta</taxon>
        <taxon>Spermatophyta</taxon>
        <taxon>Magnoliopsida</taxon>
        <taxon>Liliopsida</taxon>
        <taxon>Araceae</taxon>
        <taxon>Lemnoideae</taxon>
        <taxon>Spirodela</taxon>
    </lineage>
</organism>
<evidence type="ECO:0000256" key="6">
    <source>
        <dbReference type="RuleBase" id="RU364141"/>
    </source>
</evidence>
<evidence type="ECO:0000256" key="4">
    <source>
        <dbReference type="ARBA" id="ARBA00023163"/>
    </source>
</evidence>
<dbReference type="GO" id="GO:0006357">
    <property type="term" value="P:regulation of transcription by RNA polymerase II"/>
    <property type="evidence" value="ECO:0007669"/>
    <property type="project" value="InterPro"/>
</dbReference>
<evidence type="ECO:0000313" key="8">
    <source>
        <dbReference type="EMBL" id="CAA7399681.1"/>
    </source>
</evidence>
<reference evidence="8" key="1">
    <citation type="submission" date="2020-02" db="EMBL/GenBank/DDBJ databases">
        <authorList>
            <person name="Scholz U."/>
            <person name="Mascher M."/>
            <person name="Fiebig A."/>
        </authorList>
    </citation>
    <scope>NUCLEOTIDE SEQUENCE</scope>
</reference>
<keyword evidence="6" id="KW-0010">Activator</keyword>
<proteinExistence type="inferred from homology"/>
<evidence type="ECO:0000256" key="1">
    <source>
        <dbReference type="ARBA" id="ARBA00004123"/>
    </source>
</evidence>
<keyword evidence="3 6" id="KW-0805">Transcription regulation</keyword>
<comment type="subcellular location">
    <subcellularLocation>
        <location evidence="1 6">Nucleus</location>
    </subcellularLocation>
</comment>
<feature type="region of interest" description="Disordered" evidence="7">
    <location>
        <begin position="207"/>
        <end position="227"/>
    </location>
</feature>
<name>A0A7I8KPZ9_SPIIN</name>
<feature type="region of interest" description="Disordered" evidence="7">
    <location>
        <begin position="1"/>
        <end position="73"/>
    </location>
</feature>
<accession>A0A7I8KPZ9</accession>